<dbReference type="InterPro" id="IPR036397">
    <property type="entry name" value="RNaseH_sf"/>
</dbReference>
<dbReference type="Gene3D" id="4.10.60.10">
    <property type="entry name" value="Zinc finger, CCHC-type"/>
    <property type="match status" value="1"/>
</dbReference>
<evidence type="ECO:0000259" key="1">
    <source>
        <dbReference type="SMART" id="SM00343"/>
    </source>
</evidence>
<protein>
    <recommendedName>
        <fullName evidence="1">CCHC-type domain-containing protein</fullName>
    </recommendedName>
</protein>
<feature type="domain" description="CCHC-type" evidence="1">
    <location>
        <begin position="224"/>
        <end position="239"/>
    </location>
</feature>
<dbReference type="PANTHER" id="PTHR47331">
    <property type="entry name" value="PHD-TYPE DOMAIN-CONTAINING PROTEIN"/>
    <property type="match status" value="1"/>
</dbReference>
<dbReference type="EMBL" id="CANUEZ050000208">
    <property type="protein sequence ID" value="CAM0512286.1"/>
    <property type="molecule type" value="Genomic_DNA"/>
</dbReference>
<dbReference type="InterPro" id="IPR001878">
    <property type="entry name" value="Znf_CCHC"/>
</dbReference>
<gene>
    <name evidence="2" type="ORF">FHB240107_LOCUS6641</name>
    <name evidence="3" type="ORF">FHB240107_LOCUS6643</name>
</gene>
<sequence>MQLPKVELAEFDGEATRYCRFVKQFEYYIEGRISDESQRLLYLLYYCKGKAKEAIEECVMLPPNQGYRKAREILKDLFGQTHVVARSLLNGLLSAVMPNADDAESLTKLAIKMQSCEIALSQLEYDADLNSVVTLERVVRMLSRPLQHRWARLVDETSETSGVPNFKQLMSFVAAEARIARSRFGQIALSATAKPLVPPRNSAYRSDRQVNFTCSKFMSRKEQTCIVCKEGHNADSCSKFAAMEVSDRWNSLRRNGGCFVCLQEGHRAAECTLATVCGKFGCSARHHELLHRDKLSVACPETYQCAANRTTGYDVALGIIPVKISGPKGTALTYALIDNGSDVSLVEKGLVEQVGLSQVTSCVTIRTVSGLSKMESGVVNLCVVSSDDSANVSVERALCVNRLFSKSPRMDLRSVKGRWPHLSDVPVERTGEVKVGVLIGSDVPEAHWVLEQRIGNRSEPYAVKTRLGWMILGPLGPSNDRESTVNNLIKEQNTISEQLRRLYDADFSDKESTKQAPSLEGQKALSIAERSLKLVDGHYQLALSWKTIAETMPNNYEVAARRLHLLVRRFQRDRAFYERYEMVMLGNRDKWISDPEFWRLPRARWPTILPNADMTTEIEFKKPTVDVNLISREPNPLFVKFPIWTKPLKFMAWLVRFKDYLLYRMSTKTRIEVSVGRITLDEIRKAEHDIVREVQSSEFADDLSRLKSNASKPWKSRRSESGHLKTLCPVIIDEIMCVGGRLDYCNHEPSFKHPAILPKGHPVTDLIIRHYHAMEGHCGTSQNRSAQQMAPLPPMRAEAGWYPFHEVGVDYFGPFPVRRGRSTEKRYGCLFSCLQTRAIHIEVAHSLTSDGNQGCLYTKKWRQVIHLAAVFWRRWTKEYVPLLHKRQKWISKDRNLKVGDLVMIASDIEPRKQWPPGDRRRM</sequence>
<dbReference type="Pfam" id="PF03564">
    <property type="entry name" value="DUF1759"/>
    <property type="match status" value="1"/>
</dbReference>
<comment type="caution">
    <text evidence="2">The sequence shown here is derived from an EMBL/GenBank/DDBJ whole genome shotgun (WGS) entry which is preliminary data.</text>
</comment>
<organism evidence="2 4">
    <name type="scientific">Fasciola hepatica</name>
    <name type="common">Liver fluke</name>
    <dbReference type="NCBI Taxonomy" id="6192"/>
    <lineage>
        <taxon>Eukaryota</taxon>
        <taxon>Metazoa</taxon>
        <taxon>Spiralia</taxon>
        <taxon>Lophotrochozoa</taxon>
        <taxon>Platyhelminthes</taxon>
        <taxon>Trematoda</taxon>
        <taxon>Digenea</taxon>
        <taxon>Plagiorchiida</taxon>
        <taxon>Echinostomata</taxon>
        <taxon>Echinostomatoidea</taxon>
        <taxon>Fasciolidae</taxon>
        <taxon>Fasciola</taxon>
    </lineage>
</organism>
<name>A0ABC9HIP4_FASHE</name>
<reference evidence="2 4" key="1">
    <citation type="submission" date="2024-08" db="EMBL/GenBank/DDBJ databases">
        <authorList>
            <person name="Paterson S."/>
        </authorList>
    </citation>
    <scope>NUCLEOTIDE SEQUENCE [LARGE SCALE GENOMIC DNA]</scope>
</reference>
<dbReference type="PANTHER" id="PTHR47331:SF1">
    <property type="entry name" value="GAG-LIKE PROTEIN"/>
    <property type="match status" value="1"/>
</dbReference>
<dbReference type="InterPro" id="IPR040676">
    <property type="entry name" value="DUF5641"/>
</dbReference>
<dbReference type="EMBL" id="CANUEZ050000208">
    <property type="protein sequence ID" value="CAM0512284.1"/>
    <property type="molecule type" value="Genomic_DNA"/>
</dbReference>
<evidence type="ECO:0000313" key="2">
    <source>
        <dbReference type="EMBL" id="CAM0512284.1"/>
    </source>
</evidence>
<dbReference type="Proteomes" id="UP001189180">
    <property type="component" value="Unassembled WGS sequence"/>
</dbReference>
<evidence type="ECO:0000313" key="4">
    <source>
        <dbReference type="Proteomes" id="UP001189180"/>
    </source>
</evidence>
<feature type="domain" description="CCHC-type" evidence="1">
    <location>
        <begin position="257"/>
        <end position="273"/>
    </location>
</feature>
<dbReference type="SMART" id="SM00343">
    <property type="entry name" value="ZnF_C2HC"/>
    <property type="match status" value="2"/>
</dbReference>
<accession>A0ABC9HIP4</accession>
<dbReference type="Pfam" id="PF18701">
    <property type="entry name" value="DUF5641"/>
    <property type="match status" value="1"/>
</dbReference>
<dbReference type="Gene3D" id="3.30.420.10">
    <property type="entry name" value="Ribonuclease H-like superfamily/Ribonuclease H"/>
    <property type="match status" value="1"/>
</dbReference>
<proteinExistence type="predicted"/>
<dbReference type="InterPro" id="IPR005312">
    <property type="entry name" value="DUF1759"/>
</dbReference>
<evidence type="ECO:0000313" key="3">
    <source>
        <dbReference type="EMBL" id="CAM0512286.1"/>
    </source>
</evidence>
<dbReference type="AlphaFoldDB" id="A0ABC9HIP4"/>
<keyword evidence="4" id="KW-1185">Reference proteome</keyword>